<proteinExistence type="predicted"/>
<gene>
    <name evidence="1" type="ORF">WJ0W_001803</name>
</gene>
<keyword evidence="2" id="KW-1185">Reference proteome</keyword>
<dbReference type="RefSeq" id="WP_261944782.1">
    <property type="nucleotide sequence ID" value="NZ_AP031286.1"/>
</dbReference>
<dbReference type="InterPro" id="IPR025851">
    <property type="entry name" value="SUKH-4"/>
</dbReference>
<dbReference type="Pfam" id="PF14435">
    <property type="entry name" value="SUKH-4"/>
    <property type="match status" value="1"/>
</dbReference>
<dbReference type="EMBL" id="CALYLO010000002">
    <property type="protein sequence ID" value="CAH8244569.1"/>
    <property type="molecule type" value="Genomic_DNA"/>
</dbReference>
<organism evidence="1 2">
    <name type="scientific">Paenibacillus melissococcoides</name>
    <dbReference type="NCBI Taxonomy" id="2912268"/>
    <lineage>
        <taxon>Bacteria</taxon>
        <taxon>Bacillati</taxon>
        <taxon>Bacillota</taxon>
        <taxon>Bacilli</taxon>
        <taxon>Bacillales</taxon>
        <taxon>Paenibacillaceae</taxon>
        <taxon>Paenibacillus</taxon>
    </lineage>
</organism>
<sequence>MISNKDIKDFWENKFIKYSEKELQKFNLLEETVSFLVEVGLPNEEILKQNGVYHTFYESNDFKEVLIDGEKYTIIGKFADVDIYIYINCESEEVFTTKKSNLVYINSSIRNFLIFEQICRSEFYKVKAYEEDEMSAAVERMKEKFMKIEPNALVEDSYWDQYLFPYEIGFL</sequence>
<name>A0ABN8U0H5_9BACL</name>
<accession>A0ABN8U0H5</accession>
<dbReference type="Proteomes" id="UP001154322">
    <property type="component" value="Unassembled WGS sequence"/>
</dbReference>
<comment type="caution">
    <text evidence="1">The sequence shown here is derived from an EMBL/GenBank/DDBJ whole genome shotgun (WGS) entry which is preliminary data.</text>
</comment>
<evidence type="ECO:0000313" key="2">
    <source>
        <dbReference type="Proteomes" id="UP001154322"/>
    </source>
</evidence>
<reference evidence="1" key="1">
    <citation type="submission" date="2022-06" db="EMBL/GenBank/DDBJ databases">
        <authorList>
            <person name="Dietemann V."/>
            <person name="Ory F."/>
            <person name="Dainat B."/>
            <person name="Oberhansli S."/>
        </authorList>
    </citation>
    <scope>NUCLEOTIDE SEQUENCE</scope>
    <source>
        <strain evidence="1">Ena-SAMPLE-TAB-26-04-2022-14:26:32:270-5432</strain>
    </source>
</reference>
<protein>
    <submittedName>
        <fullName evidence="1">SUKH-4 family immunity protein</fullName>
    </submittedName>
</protein>
<evidence type="ECO:0000313" key="1">
    <source>
        <dbReference type="EMBL" id="CAH8244569.1"/>
    </source>
</evidence>